<dbReference type="KEGG" id="tra:Trad_2342"/>
<evidence type="ECO:0000313" key="5">
    <source>
        <dbReference type="EMBL" id="ADI15451.1"/>
    </source>
</evidence>
<dbReference type="InterPro" id="IPR000262">
    <property type="entry name" value="FMN-dep_DH"/>
</dbReference>
<keyword evidence="3" id="KW-0288">FMN</keyword>
<dbReference type="STRING" id="649638.Trad_2342"/>
<evidence type="ECO:0000259" key="4">
    <source>
        <dbReference type="Pfam" id="PF01070"/>
    </source>
</evidence>
<evidence type="ECO:0000313" key="6">
    <source>
        <dbReference type="Proteomes" id="UP000000379"/>
    </source>
</evidence>
<dbReference type="Gene3D" id="3.20.20.70">
    <property type="entry name" value="Aldolase class I"/>
    <property type="match status" value="2"/>
</dbReference>
<keyword evidence="2" id="KW-0285">Flavoprotein</keyword>
<organism evidence="5 6">
    <name type="scientific">Truepera radiovictrix (strain DSM 17093 / CIP 108686 / LMG 22925 / RQ-24)</name>
    <dbReference type="NCBI Taxonomy" id="649638"/>
    <lineage>
        <taxon>Bacteria</taxon>
        <taxon>Thermotogati</taxon>
        <taxon>Deinococcota</taxon>
        <taxon>Deinococci</taxon>
        <taxon>Trueperales</taxon>
        <taxon>Trueperaceae</taxon>
        <taxon>Truepera</taxon>
    </lineage>
</organism>
<feature type="domain" description="FMN-dependent dehydrogenase" evidence="4">
    <location>
        <begin position="139"/>
        <end position="266"/>
    </location>
</feature>
<reference evidence="5 6" key="2">
    <citation type="journal article" date="2011" name="Stand. Genomic Sci.">
        <title>Complete genome sequence of Truepera radiovictrix type strain (RQ-24).</title>
        <authorList>
            <person name="Ivanova N."/>
            <person name="Rohde C."/>
            <person name="Munk C."/>
            <person name="Nolan M."/>
            <person name="Lucas S."/>
            <person name="Del Rio T.G."/>
            <person name="Tice H."/>
            <person name="Deshpande S."/>
            <person name="Cheng J.F."/>
            <person name="Tapia R."/>
            <person name="Han C."/>
            <person name="Goodwin L."/>
            <person name="Pitluck S."/>
            <person name="Liolios K."/>
            <person name="Mavromatis K."/>
            <person name="Mikhailova N."/>
            <person name="Pati A."/>
            <person name="Chen A."/>
            <person name="Palaniappan K."/>
            <person name="Land M."/>
            <person name="Hauser L."/>
            <person name="Chang Y.J."/>
            <person name="Jeffries C.D."/>
            <person name="Brambilla E."/>
            <person name="Rohde M."/>
            <person name="Goker M."/>
            <person name="Tindall B.J."/>
            <person name="Woyke T."/>
            <person name="Bristow J."/>
            <person name="Eisen J.A."/>
            <person name="Markowitz V."/>
            <person name="Hugenholtz P."/>
            <person name="Kyrpides N.C."/>
            <person name="Klenk H.P."/>
            <person name="Lapidus A."/>
        </authorList>
    </citation>
    <scope>NUCLEOTIDE SEQUENCE [LARGE SCALE GENOMIC DNA]</scope>
    <source>
        <strain evidence="6">DSM 17093 / CIP 108686 / LMG 22925 / RQ-24</strain>
    </source>
</reference>
<dbReference type="GO" id="GO:0016491">
    <property type="term" value="F:oxidoreductase activity"/>
    <property type="evidence" value="ECO:0007669"/>
    <property type="project" value="InterPro"/>
</dbReference>
<dbReference type="eggNOG" id="COG1304">
    <property type="taxonomic scope" value="Bacteria"/>
</dbReference>
<protein>
    <submittedName>
        <fullName evidence="5">FMN-dependent alpha-hydroxy acid dehydrogenase</fullName>
    </submittedName>
</protein>
<name>D7CSN1_TRURR</name>
<comment type="cofactor">
    <cofactor evidence="1">
        <name>FMN</name>
        <dbReference type="ChEBI" id="CHEBI:58210"/>
    </cofactor>
</comment>
<proteinExistence type="predicted"/>
<dbReference type="Pfam" id="PF01070">
    <property type="entry name" value="FMN_dh"/>
    <property type="match status" value="1"/>
</dbReference>
<dbReference type="SUPFAM" id="SSF51395">
    <property type="entry name" value="FMN-linked oxidoreductases"/>
    <property type="match status" value="1"/>
</dbReference>
<dbReference type="Proteomes" id="UP000000379">
    <property type="component" value="Chromosome"/>
</dbReference>
<evidence type="ECO:0000256" key="1">
    <source>
        <dbReference type="ARBA" id="ARBA00001917"/>
    </source>
</evidence>
<accession>D7CSN1</accession>
<dbReference type="PANTHER" id="PTHR10578">
    <property type="entry name" value="S -2-HYDROXY-ACID OXIDASE-RELATED"/>
    <property type="match status" value="1"/>
</dbReference>
<sequence>MLTGQTRHSVRYHGRVPDHDLRALESYQLLPRLLHAVENPDTSVQLLGRTLTAPILPLFEAPIPTTPDTLALLSADAVLAQPDGPVGTSFIPLLKPEKMGHLMPKVRALAARGVPGFVLDIGALAETPPYGPLEWHPRTREDLAELRAAAGVPVWLYGVSSVADAETASEAGLEGIVVHTGAGLFLGAPATAEVFPEIFDAVAGTIAVYAGGAVRSGIDVFRYLALGAEAVVVDCDRALHNLRAELAYAMRLTGCATLADISYEAIFAPLFSEL</sequence>
<evidence type="ECO:0000256" key="2">
    <source>
        <dbReference type="ARBA" id="ARBA00022630"/>
    </source>
</evidence>
<keyword evidence="6" id="KW-1185">Reference proteome</keyword>
<dbReference type="AlphaFoldDB" id="D7CSN1"/>
<dbReference type="PANTHER" id="PTHR10578:SF107">
    <property type="entry name" value="2-HYDROXYACID OXIDASE 1"/>
    <property type="match status" value="1"/>
</dbReference>
<reference evidence="6" key="1">
    <citation type="submission" date="2010-05" db="EMBL/GenBank/DDBJ databases">
        <title>The complete genome of Truepera radiovictris DSM 17093.</title>
        <authorList>
            <consortium name="US DOE Joint Genome Institute (JGI-PGF)"/>
            <person name="Lucas S."/>
            <person name="Copeland A."/>
            <person name="Lapidus A."/>
            <person name="Glavina del Rio T."/>
            <person name="Dalin E."/>
            <person name="Tice H."/>
            <person name="Bruce D."/>
            <person name="Goodwin L."/>
            <person name="Pitluck S."/>
            <person name="Kyrpides N."/>
            <person name="Mavromatis K."/>
            <person name="Ovchinnikova G."/>
            <person name="Munk A.C."/>
            <person name="Detter J.C."/>
            <person name="Han C."/>
            <person name="Tapia R."/>
            <person name="Land M."/>
            <person name="Hauser L."/>
            <person name="Markowitz V."/>
            <person name="Cheng J.-F."/>
            <person name="Hugenholtz P."/>
            <person name="Woyke T."/>
            <person name="Wu D."/>
            <person name="Tindall B."/>
            <person name="Pomrenke H.G."/>
            <person name="Brambilla E."/>
            <person name="Klenk H.-P."/>
            <person name="Eisen J.A."/>
        </authorList>
    </citation>
    <scope>NUCLEOTIDE SEQUENCE [LARGE SCALE GENOMIC DNA]</scope>
    <source>
        <strain evidence="6">DSM 17093 / CIP 108686 / LMG 22925 / RQ-24</strain>
    </source>
</reference>
<gene>
    <name evidence="5" type="ordered locus">Trad_2342</name>
</gene>
<evidence type="ECO:0000256" key="3">
    <source>
        <dbReference type="ARBA" id="ARBA00022643"/>
    </source>
</evidence>
<dbReference type="EMBL" id="CP002049">
    <property type="protein sequence ID" value="ADI15451.1"/>
    <property type="molecule type" value="Genomic_DNA"/>
</dbReference>
<dbReference type="HOGENOM" id="CLU_1015431_0_0_0"/>
<dbReference type="InterPro" id="IPR013785">
    <property type="entry name" value="Aldolase_TIM"/>
</dbReference>